<gene>
    <name evidence="8" type="ORF">DW682_05705</name>
</gene>
<feature type="compositionally biased region" description="Gly residues" evidence="6">
    <location>
        <begin position="246"/>
        <end position="263"/>
    </location>
</feature>
<dbReference type="PROSITE" id="PS51935">
    <property type="entry name" value="NLPC_P60"/>
    <property type="match status" value="1"/>
</dbReference>
<keyword evidence="9" id="KW-1185">Reference proteome</keyword>
<dbReference type="InterPro" id="IPR051202">
    <property type="entry name" value="Peptidase_C40"/>
</dbReference>
<evidence type="ECO:0000256" key="5">
    <source>
        <dbReference type="SAM" id="Coils"/>
    </source>
</evidence>
<feature type="coiled-coil region" evidence="5">
    <location>
        <begin position="124"/>
        <end position="162"/>
    </location>
</feature>
<keyword evidence="4" id="KW-0788">Thiol protease</keyword>
<proteinExistence type="inferred from homology"/>
<sequence>MRLHRSPSFGARCAVIAGLTCAILGTSIPVPAYADLNSDLASARAQLEQIGVEYAAINSEIAALGDDLQKTVQEIEKTSGRLNAAKDELAGYTAMGYKEGGISLTKVLVNSTSLSDMMSRLFYASKVSNAQAELINEVKDLQADLEKQQSEQQAAMDNASKRLAEQAENQARAAAVVSSLDAQLQEQLAAEAAANEALQQGMNSAQDNNQPGIGGGVGGQDADQGGTAQPDPQPSPQPVPTPPPSQGGGNAGSGNAGGGSSGNGGVSTVGAAALNVALRYEGAPYVWGGSSPEVGFDCSGLTMYSYAQIGISIPRTDGAQLAALQRRGRFTTKISELQYGDLVFFPGHVAFYVGNGNCYGARRPGVGASTTKMAYFGTFLGGGNF</sequence>
<dbReference type="EMBL" id="QSLJ01000001">
    <property type="protein sequence ID" value="RHF39155.1"/>
    <property type="molecule type" value="Genomic_DNA"/>
</dbReference>
<feature type="coiled-coil region" evidence="5">
    <location>
        <begin position="33"/>
        <end position="88"/>
    </location>
</feature>
<dbReference type="SUPFAM" id="SSF54001">
    <property type="entry name" value="Cysteine proteinases"/>
    <property type="match status" value="1"/>
</dbReference>
<protein>
    <recommendedName>
        <fullName evidence="7">NlpC/P60 domain-containing protein</fullName>
    </recommendedName>
</protein>
<comment type="caution">
    <text evidence="8">The sequence shown here is derived from an EMBL/GenBank/DDBJ whole genome shotgun (WGS) entry which is preliminary data.</text>
</comment>
<reference evidence="8 9" key="1">
    <citation type="submission" date="2018-08" db="EMBL/GenBank/DDBJ databases">
        <title>A genome reference for cultivated species of the human gut microbiota.</title>
        <authorList>
            <person name="Zou Y."/>
            <person name="Xue W."/>
            <person name="Luo G."/>
        </authorList>
    </citation>
    <scope>NUCLEOTIDE SEQUENCE [LARGE SCALE GENOMIC DNA]</scope>
    <source>
        <strain evidence="8 9">AM25-33</strain>
    </source>
</reference>
<dbReference type="Pfam" id="PF00877">
    <property type="entry name" value="NLPC_P60"/>
    <property type="match status" value="1"/>
</dbReference>
<dbReference type="GO" id="GO:0006508">
    <property type="term" value="P:proteolysis"/>
    <property type="evidence" value="ECO:0007669"/>
    <property type="project" value="UniProtKB-KW"/>
</dbReference>
<feature type="compositionally biased region" description="Low complexity" evidence="6">
    <location>
        <begin position="220"/>
        <end position="230"/>
    </location>
</feature>
<dbReference type="PANTHER" id="PTHR47053:SF1">
    <property type="entry name" value="MUREIN DD-ENDOPEPTIDASE MEPH-RELATED"/>
    <property type="match status" value="1"/>
</dbReference>
<dbReference type="GO" id="GO:0008234">
    <property type="term" value="F:cysteine-type peptidase activity"/>
    <property type="evidence" value="ECO:0007669"/>
    <property type="project" value="UniProtKB-KW"/>
</dbReference>
<evidence type="ECO:0000256" key="6">
    <source>
        <dbReference type="SAM" id="MobiDB-lite"/>
    </source>
</evidence>
<dbReference type="PANTHER" id="PTHR47053">
    <property type="entry name" value="MUREIN DD-ENDOPEPTIDASE MEPH-RELATED"/>
    <property type="match status" value="1"/>
</dbReference>
<evidence type="ECO:0000256" key="4">
    <source>
        <dbReference type="ARBA" id="ARBA00022807"/>
    </source>
</evidence>
<comment type="similarity">
    <text evidence="1">Belongs to the peptidase C40 family.</text>
</comment>
<organism evidence="8 9">
    <name type="scientific">Collinsella intestinalis</name>
    <dbReference type="NCBI Taxonomy" id="147207"/>
    <lineage>
        <taxon>Bacteria</taxon>
        <taxon>Bacillati</taxon>
        <taxon>Actinomycetota</taxon>
        <taxon>Coriobacteriia</taxon>
        <taxon>Coriobacteriales</taxon>
        <taxon>Coriobacteriaceae</taxon>
        <taxon>Collinsella</taxon>
    </lineage>
</organism>
<dbReference type="InterPro" id="IPR038765">
    <property type="entry name" value="Papain-like_cys_pep_sf"/>
</dbReference>
<dbReference type="AlphaFoldDB" id="A0A414NHD0"/>
<dbReference type="Gene3D" id="6.10.250.3150">
    <property type="match status" value="1"/>
</dbReference>
<evidence type="ECO:0000256" key="2">
    <source>
        <dbReference type="ARBA" id="ARBA00022670"/>
    </source>
</evidence>
<keyword evidence="2" id="KW-0645">Protease</keyword>
<evidence type="ECO:0000256" key="1">
    <source>
        <dbReference type="ARBA" id="ARBA00007074"/>
    </source>
</evidence>
<dbReference type="InterPro" id="IPR000064">
    <property type="entry name" value="NLP_P60_dom"/>
</dbReference>
<name>A0A414NHD0_9ACTN</name>
<accession>A0A414NHD0</accession>
<keyword evidence="5" id="KW-0175">Coiled coil</keyword>
<evidence type="ECO:0000256" key="3">
    <source>
        <dbReference type="ARBA" id="ARBA00022801"/>
    </source>
</evidence>
<dbReference type="RefSeq" id="WP_118103873.1">
    <property type="nucleotide sequence ID" value="NZ_CABJEU010000001.1"/>
</dbReference>
<feature type="compositionally biased region" description="Pro residues" evidence="6">
    <location>
        <begin position="231"/>
        <end position="245"/>
    </location>
</feature>
<dbReference type="Proteomes" id="UP000283983">
    <property type="component" value="Unassembled WGS sequence"/>
</dbReference>
<feature type="domain" description="NlpC/P60" evidence="7">
    <location>
        <begin position="267"/>
        <end position="385"/>
    </location>
</feature>
<evidence type="ECO:0000313" key="9">
    <source>
        <dbReference type="Proteomes" id="UP000283983"/>
    </source>
</evidence>
<feature type="region of interest" description="Disordered" evidence="6">
    <location>
        <begin position="203"/>
        <end position="263"/>
    </location>
</feature>
<dbReference type="InParanoid" id="A0A414NHD0"/>
<evidence type="ECO:0000259" key="7">
    <source>
        <dbReference type="PROSITE" id="PS51935"/>
    </source>
</evidence>
<keyword evidence="3" id="KW-0378">Hydrolase</keyword>
<dbReference type="Gene3D" id="3.90.1720.10">
    <property type="entry name" value="endopeptidase domain like (from Nostoc punctiforme)"/>
    <property type="match status" value="1"/>
</dbReference>
<evidence type="ECO:0000313" key="8">
    <source>
        <dbReference type="EMBL" id="RHF39155.1"/>
    </source>
</evidence>